<reference evidence="1" key="1">
    <citation type="journal article" date="2014" name="Int. J. Syst. Evol. Microbiol.">
        <title>Complete genome sequence of Corynebacterium casei LMG S-19264T (=DSM 44701T), isolated from a smear-ripened cheese.</title>
        <authorList>
            <consortium name="US DOE Joint Genome Institute (JGI-PGF)"/>
            <person name="Walter F."/>
            <person name="Albersmeier A."/>
            <person name="Kalinowski J."/>
            <person name="Ruckert C."/>
        </authorList>
    </citation>
    <scope>NUCLEOTIDE SEQUENCE</scope>
    <source>
        <strain evidence="1">KCTC 12719</strain>
    </source>
</reference>
<organism evidence="1 2">
    <name type="scientific">Salinimicrobium marinum</name>
    <dbReference type="NCBI Taxonomy" id="680283"/>
    <lineage>
        <taxon>Bacteria</taxon>
        <taxon>Pseudomonadati</taxon>
        <taxon>Bacteroidota</taxon>
        <taxon>Flavobacteriia</taxon>
        <taxon>Flavobacteriales</taxon>
        <taxon>Flavobacteriaceae</taxon>
        <taxon>Salinimicrobium</taxon>
    </lineage>
</organism>
<sequence length="107" mass="12442">MAYRAAIQAAKTEFSAKIYILGDNENAIEIQIWTAMLTNLLITLVKGKVKRKWAFSNLVSIIRQQLMNYINLYGFLEDPEGSWREVIKQKKIKYQNSLFPETMGAYF</sequence>
<name>A0A918VWY7_9FLAO</name>
<accession>A0A918VWY7</accession>
<comment type="caution">
    <text evidence="1">The sequence shown here is derived from an EMBL/GenBank/DDBJ whole genome shotgun (WGS) entry which is preliminary data.</text>
</comment>
<reference evidence="1" key="2">
    <citation type="submission" date="2020-09" db="EMBL/GenBank/DDBJ databases">
        <authorList>
            <person name="Sun Q."/>
            <person name="Kim S."/>
        </authorList>
    </citation>
    <scope>NUCLEOTIDE SEQUENCE</scope>
    <source>
        <strain evidence="1">KCTC 12719</strain>
    </source>
</reference>
<keyword evidence="2" id="KW-1185">Reference proteome</keyword>
<gene>
    <name evidence="1" type="ORF">GCM10007103_12770</name>
</gene>
<proteinExistence type="predicted"/>
<protein>
    <submittedName>
        <fullName evidence="1">Uncharacterized protein</fullName>
    </submittedName>
</protein>
<dbReference type="EMBL" id="BMXB01000003">
    <property type="protein sequence ID" value="GHA32771.1"/>
    <property type="molecule type" value="Genomic_DNA"/>
</dbReference>
<evidence type="ECO:0000313" key="1">
    <source>
        <dbReference type="EMBL" id="GHA32771.1"/>
    </source>
</evidence>
<dbReference type="Proteomes" id="UP000610456">
    <property type="component" value="Unassembled WGS sequence"/>
</dbReference>
<evidence type="ECO:0000313" key="2">
    <source>
        <dbReference type="Proteomes" id="UP000610456"/>
    </source>
</evidence>
<dbReference type="AlphaFoldDB" id="A0A918VWY7"/>